<proteinExistence type="predicted"/>
<protein>
    <submittedName>
        <fullName evidence="2">Uncharacterized protein</fullName>
    </submittedName>
</protein>
<keyword evidence="3" id="KW-1185">Reference proteome</keyword>
<comment type="caution">
    <text evidence="2">The sequence shown here is derived from an EMBL/GenBank/DDBJ whole genome shotgun (WGS) entry which is preliminary data.</text>
</comment>
<accession>A0A834I6D5</accession>
<evidence type="ECO:0000313" key="3">
    <source>
        <dbReference type="Proteomes" id="UP000625711"/>
    </source>
</evidence>
<keyword evidence="1" id="KW-0732">Signal</keyword>
<dbReference type="EMBL" id="JAACXV010013392">
    <property type="protein sequence ID" value="KAF7273502.1"/>
    <property type="molecule type" value="Genomic_DNA"/>
</dbReference>
<dbReference type="AlphaFoldDB" id="A0A834I6D5"/>
<feature type="chain" id="PRO_5032332119" evidence="1">
    <location>
        <begin position="24"/>
        <end position="145"/>
    </location>
</feature>
<organism evidence="2 3">
    <name type="scientific">Rhynchophorus ferrugineus</name>
    <name type="common">Red palm weevil</name>
    <name type="synonym">Curculio ferrugineus</name>
    <dbReference type="NCBI Taxonomy" id="354439"/>
    <lineage>
        <taxon>Eukaryota</taxon>
        <taxon>Metazoa</taxon>
        <taxon>Ecdysozoa</taxon>
        <taxon>Arthropoda</taxon>
        <taxon>Hexapoda</taxon>
        <taxon>Insecta</taxon>
        <taxon>Pterygota</taxon>
        <taxon>Neoptera</taxon>
        <taxon>Endopterygota</taxon>
        <taxon>Coleoptera</taxon>
        <taxon>Polyphaga</taxon>
        <taxon>Cucujiformia</taxon>
        <taxon>Curculionidae</taxon>
        <taxon>Dryophthorinae</taxon>
        <taxon>Rhynchophorus</taxon>
    </lineage>
</organism>
<reference evidence="2" key="1">
    <citation type="submission" date="2020-08" db="EMBL/GenBank/DDBJ databases">
        <title>Genome sequencing and assembly of the red palm weevil Rhynchophorus ferrugineus.</title>
        <authorList>
            <person name="Dias G.B."/>
            <person name="Bergman C.M."/>
            <person name="Manee M."/>
        </authorList>
    </citation>
    <scope>NUCLEOTIDE SEQUENCE</scope>
    <source>
        <strain evidence="2">AA-2017</strain>
        <tissue evidence="2">Whole larva</tissue>
    </source>
</reference>
<gene>
    <name evidence="2" type="ORF">GWI33_013795</name>
</gene>
<evidence type="ECO:0000256" key="1">
    <source>
        <dbReference type="SAM" id="SignalP"/>
    </source>
</evidence>
<feature type="signal peptide" evidence="1">
    <location>
        <begin position="1"/>
        <end position="23"/>
    </location>
</feature>
<dbReference type="Proteomes" id="UP000625711">
    <property type="component" value="Unassembled WGS sequence"/>
</dbReference>
<name>A0A834I6D5_RHYFE</name>
<sequence length="145" mass="16774">MMNKSTIWILAFVLVLQIYKGSADFDLKCVKRLMGKFEGKFKEIKGEKLHECYNKENLQEVKSIYKNFADKVPDYCKRPKAKDDVKKCITFYIDMFKNQTETAEIKKAVHKLLEGGQNCTKVFLKEFEGKNVLEIIQKTCAEAGS</sequence>
<evidence type="ECO:0000313" key="2">
    <source>
        <dbReference type="EMBL" id="KAF7273502.1"/>
    </source>
</evidence>